<keyword evidence="4" id="KW-1185">Reference proteome</keyword>
<organism evidence="3 4">
    <name type="scientific">Henosepilachna vigintioctopunctata</name>
    <dbReference type="NCBI Taxonomy" id="420089"/>
    <lineage>
        <taxon>Eukaryota</taxon>
        <taxon>Metazoa</taxon>
        <taxon>Ecdysozoa</taxon>
        <taxon>Arthropoda</taxon>
        <taxon>Hexapoda</taxon>
        <taxon>Insecta</taxon>
        <taxon>Pterygota</taxon>
        <taxon>Neoptera</taxon>
        <taxon>Endopterygota</taxon>
        <taxon>Coleoptera</taxon>
        <taxon>Polyphaga</taxon>
        <taxon>Cucujiformia</taxon>
        <taxon>Coccinelloidea</taxon>
        <taxon>Coccinellidae</taxon>
        <taxon>Epilachninae</taxon>
        <taxon>Epilachnini</taxon>
        <taxon>Henosepilachna</taxon>
    </lineage>
</organism>
<dbReference type="PANTHER" id="PTHR10686:SF18">
    <property type="entry name" value="IP11787P-RELATED"/>
    <property type="match status" value="1"/>
</dbReference>
<dbReference type="AlphaFoldDB" id="A0AAW1U9B9"/>
<keyword evidence="2" id="KW-0472">Membrane</keyword>
<accession>A0AAW1U9B9</accession>
<feature type="transmembrane region" description="Helical" evidence="2">
    <location>
        <begin position="46"/>
        <end position="65"/>
    </location>
</feature>
<dbReference type="InterPro" id="IPR002666">
    <property type="entry name" value="Folate_carrier"/>
</dbReference>
<dbReference type="GO" id="GO:0005886">
    <property type="term" value="C:plasma membrane"/>
    <property type="evidence" value="ECO:0007669"/>
    <property type="project" value="TreeGrafter"/>
</dbReference>
<dbReference type="Pfam" id="PF01770">
    <property type="entry name" value="Folate_carrier"/>
    <property type="match status" value="1"/>
</dbReference>
<protein>
    <submittedName>
        <fullName evidence="3">Uncharacterized protein</fullName>
    </submittedName>
</protein>
<dbReference type="EMBL" id="JARQZJ010000062">
    <property type="protein sequence ID" value="KAK9879544.1"/>
    <property type="molecule type" value="Genomic_DNA"/>
</dbReference>
<evidence type="ECO:0000313" key="4">
    <source>
        <dbReference type="Proteomes" id="UP001431783"/>
    </source>
</evidence>
<keyword evidence="2" id="KW-1133">Transmembrane helix</keyword>
<dbReference type="GO" id="GO:0090482">
    <property type="term" value="F:vitamin transmembrane transporter activity"/>
    <property type="evidence" value="ECO:0007669"/>
    <property type="project" value="InterPro"/>
</dbReference>
<proteinExistence type="inferred from homology"/>
<evidence type="ECO:0000256" key="2">
    <source>
        <dbReference type="SAM" id="Phobius"/>
    </source>
</evidence>
<evidence type="ECO:0000313" key="3">
    <source>
        <dbReference type="EMBL" id="KAK9879544.1"/>
    </source>
</evidence>
<reference evidence="3 4" key="1">
    <citation type="submission" date="2023-03" db="EMBL/GenBank/DDBJ databases">
        <title>Genome insight into feeding habits of ladybird beetles.</title>
        <authorList>
            <person name="Li H.-S."/>
            <person name="Huang Y.-H."/>
            <person name="Pang H."/>
        </authorList>
    </citation>
    <scope>NUCLEOTIDE SEQUENCE [LARGE SCALE GENOMIC DNA]</scope>
    <source>
        <strain evidence="3">SYSU_2023b</strain>
        <tissue evidence="3">Whole body</tissue>
    </source>
</reference>
<sequence>MESWLKISLILSLFGFLKEIRPSEPFIYEYLSGNWTDITGREVSEQIFAVGTYLNTPLVIIAFLVTDLFRYKPLIVLCGIFGIIVWSLVIWTPTLLIMQIMEVRQLNIY</sequence>
<keyword evidence="2" id="KW-0812">Transmembrane</keyword>
<feature type="transmembrane region" description="Helical" evidence="2">
    <location>
        <begin position="74"/>
        <end position="101"/>
    </location>
</feature>
<gene>
    <name evidence="3" type="ORF">WA026_006614</name>
</gene>
<dbReference type="PANTHER" id="PTHR10686">
    <property type="entry name" value="FOLATE TRANSPORTER"/>
    <property type="match status" value="1"/>
</dbReference>
<comment type="similarity">
    <text evidence="1">Belongs to the reduced folate carrier (RFC) transporter (TC 2.A.48) family.</text>
</comment>
<evidence type="ECO:0000256" key="1">
    <source>
        <dbReference type="ARBA" id="ARBA00005773"/>
    </source>
</evidence>
<dbReference type="Proteomes" id="UP001431783">
    <property type="component" value="Unassembled WGS sequence"/>
</dbReference>
<name>A0AAW1U9B9_9CUCU</name>
<comment type="caution">
    <text evidence="3">The sequence shown here is derived from an EMBL/GenBank/DDBJ whole genome shotgun (WGS) entry which is preliminary data.</text>
</comment>